<organism evidence="2">
    <name type="scientific">Ooceraea biroi</name>
    <name type="common">Clonal raider ant</name>
    <name type="synonym">Cerapachys biroi</name>
    <dbReference type="NCBI Taxonomy" id="2015173"/>
    <lineage>
        <taxon>Eukaryota</taxon>
        <taxon>Metazoa</taxon>
        <taxon>Ecdysozoa</taxon>
        <taxon>Arthropoda</taxon>
        <taxon>Hexapoda</taxon>
        <taxon>Insecta</taxon>
        <taxon>Pterygota</taxon>
        <taxon>Neoptera</taxon>
        <taxon>Endopterygota</taxon>
        <taxon>Hymenoptera</taxon>
        <taxon>Apocrita</taxon>
        <taxon>Aculeata</taxon>
        <taxon>Formicoidea</taxon>
        <taxon>Formicidae</taxon>
        <taxon>Dorylinae</taxon>
        <taxon>Ooceraea</taxon>
    </lineage>
</organism>
<evidence type="ECO:0000256" key="1">
    <source>
        <dbReference type="SAM" id="MobiDB-lite"/>
    </source>
</evidence>
<protein>
    <submittedName>
        <fullName evidence="2">Uncharacterized protein</fullName>
    </submittedName>
</protein>
<name>A0A3L8DEV1_OOCBI</name>
<reference evidence="2" key="2">
    <citation type="submission" date="2018-07" db="EMBL/GenBank/DDBJ databases">
        <authorList>
            <person name="Mckenzie S.K."/>
            <person name="Kronauer D.J.C."/>
        </authorList>
    </citation>
    <scope>NUCLEOTIDE SEQUENCE</scope>
    <source>
        <strain evidence="2">Clonal line C1</strain>
    </source>
</reference>
<evidence type="ECO:0000313" key="2">
    <source>
        <dbReference type="EMBL" id="RLU18683.1"/>
    </source>
</evidence>
<comment type="caution">
    <text evidence="2">The sequence shown here is derived from an EMBL/GenBank/DDBJ whole genome shotgun (WGS) entry which is preliminary data.</text>
</comment>
<feature type="region of interest" description="Disordered" evidence="1">
    <location>
        <begin position="121"/>
        <end position="141"/>
    </location>
</feature>
<gene>
    <name evidence="2" type="ORF">DMN91_009040</name>
</gene>
<sequence length="141" mass="16311">MCREVTESHNSPLEHIWMILERLRIPTLKVDEAVLARCLREKRTNCADRNCFDFAASDTRGSVQTYIGKRGEEESRDCKIKKEDSIPQVHSRNRIKRSDCSLSAAAVRSSCLREIRVRRRSQKNQARREVANESPLEPPCK</sequence>
<dbReference type="EMBL" id="QOIP01000009">
    <property type="protein sequence ID" value="RLU18683.1"/>
    <property type="molecule type" value="Genomic_DNA"/>
</dbReference>
<dbReference type="Proteomes" id="UP000279307">
    <property type="component" value="Chromosome 9"/>
</dbReference>
<proteinExistence type="predicted"/>
<reference evidence="2" key="1">
    <citation type="journal article" date="2018" name="Genome Res.">
        <title>The genomic architecture and molecular evolution of ant odorant receptors.</title>
        <authorList>
            <person name="McKenzie S.K."/>
            <person name="Kronauer D.J.C."/>
        </authorList>
    </citation>
    <scope>NUCLEOTIDE SEQUENCE [LARGE SCALE GENOMIC DNA]</scope>
    <source>
        <strain evidence="2">Clonal line C1</strain>
    </source>
</reference>
<accession>A0A3L8DEV1</accession>
<dbReference type="AlphaFoldDB" id="A0A3L8DEV1"/>